<dbReference type="GO" id="GO:0016798">
    <property type="term" value="F:hydrolase activity, acting on glycosyl bonds"/>
    <property type="evidence" value="ECO:0007669"/>
    <property type="project" value="UniProtKB-KW"/>
</dbReference>
<sequence>MNAEGIELSAEVATALAQGQPVVALESTVIAHGLPYPVNVETALAMEAEVRAGGAVPATVGVVGGRVVVGMDKCLIMQFGESACCDTPSAEGDVSPNKQTVAKLGARDLAAAVALGWDGATTVGATARVAALAGIEVMATGGIGGVHRGAAQSWDISGDLTALARYPVLVVCAGAKAILDIPATLEWLETHGVPVVGWQCAEFPAFYTVRSGRRLGFTFECLDDLARMWQVERTWGGGGVVVVQPPPEEVPGVEVAIEAALSRAEALGIRGASVTPYLLAQVSSLTDGRSLDANVKLLKQNAQTAAKIACAIASKKWKD</sequence>
<keyword evidence="5 6" id="KW-0326">Glycosidase</keyword>
<comment type="similarity">
    <text evidence="6">Belongs to the pseudouridine-5'-phosphate glycosidase family.</text>
</comment>
<keyword evidence="8" id="KW-1185">Reference proteome</keyword>
<keyword evidence="3 6" id="KW-0464">Manganese</keyword>
<comment type="function">
    <text evidence="6">Catalyzes the reversible cleavage of pseudouridine 5'-phosphate (PsiMP) to ribose 5-phosphate and uracil. Functions biologically in the cleavage direction, as part of a pseudouridine degradation pathway.</text>
</comment>
<name>A0ABX8B812_9BACT</name>
<evidence type="ECO:0000256" key="4">
    <source>
        <dbReference type="ARBA" id="ARBA00023239"/>
    </source>
</evidence>
<evidence type="ECO:0000256" key="1">
    <source>
        <dbReference type="ARBA" id="ARBA00022723"/>
    </source>
</evidence>
<evidence type="ECO:0000313" key="7">
    <source>
        <dbReference type="EMBL" id="QUV95714.1"/>
    </source>
</evidence>
<dbReference type="EC" id="4.2.1.70" evidence="6"/>
<gene>
    <name evidence="6" type="primary">psuG</name>
    <name evidence="7" type="ORF">J8C05_12900</name>
</gene>
<dbReference type="InterPro" id="IPR007342">
    <property type="entry name" value="PsuG"/>
</dbReference>
<organism evidence="7 8">
    <name type="scientific">Chloracidobacterium sp. N</name>
    <dbReference type="NCBI Taxonomy" id="2821540"/>
    <lineage>
        <taxon>Bacteria</taxon>
        <taxon>Pseudomonadati</taxon>
        <taxon>Acidobacteriota</taxon>
        <taxon>Terriglobia</taxon>
        <taxon>Terriglobales</taxon>
        <taxon>Acidobacteriaceae</taxon>
        <taxon>Chloracidobacterium</taxon>
        <taxon>Chloracidobacterium aggregatum</taxon>
    </lineage>
</organism>
<dbReference type="SUPFAM" id="SSF110581">
    <property type="entry name" value="Indigoidine synthase A-like"/>
    <property type="match status" value="1"/>
</dbReference>
<keyword evidence="4 6" id="KW-0456">Lyase</keyword>
<comment type="cofactor">
    <cofactor evidence="6">
        <name>Mn(2+)</name>
        <dbReference type="ChEBI" id="CHEBI:29035"/>
    </cofactor>
    <text evidence="6">Binds 1 Mn(2+) ion per subunit.</text>
</comment>
<feature type="binding site" evidence="6">
    <location>
        <position position="103"/>
    </location>
    <ligand>
        <name>substrate</name>
    </ligand>
</feature>
<accession>A0ABX8B812</accession>
<comment type="subunit">
    <text evidence="6">Homotrimer.</text>
</comment>
<dbReference type="Gene3D" id="3.40.1790.10">
    <property type="entry name" value="Indigoidine synthase domain"/>
    <property type="match status" value="1"/>
</dbReference>
<reference evidence="7 8" key="1">
    <citation type="submission" date="2021-03" db="EMBL/GenBank/DDBJ databases">
        <title>Genomic and phenotypic characterization of Chloracidobacterium isolates provides evidence for multiple species.</title>
        <authorList>
            <person name="Saini M.K."/>
            <person name="Costas A.M.G."/>
            <person name="Tank M."/>
            <person name="Bryant D.A."/>
        </authorList>
    </citation>
    <scope>NUCLEOTIDE SEQUENCE [LARGE SCALE GENOMIC DNA]</scope>
    <source>
        <strain evidence="7 8">N</strain>
    </source>
</reference>
<protein>
    <recommendedName>
        <fullName evidence="6">Pseudouridine-5'-phosphate glycosidase</fullName>
        <shortName evidence="6">PsiMP glycosidase</shortName>
        <ecNumber evidence="6">4.2.1.70</ecNumber>
    </recommendedName>
</protein>
<evidence type="ECO:0000256" key="2">
    <source>
        <dbReference type="ARBA" id="ARBA00022801"/>
    </source>
</evidence>
<evidence type="ECO:0000256" key="3">
    <source>
        <dbReference type="ARBA" id="ARBA00023211"/>
    </source>
</evidence>
<feature type="active site" description="Nucleophile" evidence="6">
    <location>
        <position position="176"/>
    </location>
</feature>
<proteinExistence type="inferred from homology"/>
<feature type="binding site" evidence="6">
    <location>
        <position position="123"/>
    </location>
    <ligand>
        <name>substrate</name>
    </ligand>
</feature>
<keyword evidence="2 6" id="KW-0378">Hydrolase</keyword>
<dbReference type="RefSeq" id="WP_211423922.1">
    <property type="nucleotide sequence ID" value="NZ_CP072643.1"/>
</dbReference>
<evidence type="ECO:0000313" key="8">
    <source>
        <dbReference type="Proteomes" id="UP000677668"/>
    </source>
</evidence>
<evidence type="ECO:0000256" key="6">
    <source>
        <dbReference type="HAMAP-Rule" id="MF_01876"/>
    </source>
</evidence>
<dbReference type="InterPro" id="IPR022830">
    <property type="entry name" value="Indigdn_synthA-like"/>
</dbReference>
<dbReference type="EMBL" id="CP072643">
    <property type="protein sequence ID" value="QUV95714.1"/>
    <property type="molecule type" value="Genomic_DNA"/>
</dbReference>
<dbReference type="Proteomes" id="UP000677668">
    <property type="component" value="Chromosome 2"/>
</dbReference>
<feature type="binding site" evidence="6">
    <location>
        <begin position="157"/>
        <end position="159"/>
    </location>
    <ligand>
        <name>substrate</name>
    </ligand>
</feature>
<comment type="catalytic activity">
    <reaction evidence="6">
        <text>D-ribose 5-phosphate + uracil = psi-UMP + H2O</text>
        <dbReference type="Rhea" id="RHEA:18337"/>
        <dbReference type="ChEBI" id="CHEBI:15377"/>
        <dbReference type="ChEBI" id="CHEBI:17568"/>
        <dbReference type="ChEBI" id="CHEBI:58380"/>
        <dbReference type="ChEBI" id="CHEBI:78346"/>
        <dbReference type="EC" id="4.2.1.70"/>
    </reaction>
</comment>
<dbReference type="PANTHER" id="PTHR42909:SF1">
    <property type="entry name" value="CARBOHYDRATE KINASE PFKB DOMAIN-CONTAINING PROTEIN"/>
    <property type="match status" value="1"/>
</dbReference>
<dbReference type="HAMAP" id="MF_01876">
    <property type="entry name" value="PsiMP_glycosidase"/>
    <property type="match status" value="1"/>
</dbReference>
<evidence type="ECO:0000256" key="5">
    <source>
        <dbReference type="ARBA" id="ARBA00023295"/>
    </source>
</evidence>
<feature type="active site" description="Proton donor" evidence="6">
    <location>
        <position position="26"/>
    </location>
</feature>
<dbReference type="PANTHER" id="PTHR42909">
    <property type="entry name" value="ZGC:136858"/>
    <property type="match status" value="1"/>
</dbReference>
<feature type="binding site" evidence="6">
    <location>
        <position position="155"/>
    </location>
    <ligand>
        <name>Mn(2+)</name>
        <dbReference type="ChEBI" id="CHEBI:29035"/>
    </ligand>
</feature>
<dbReference type="Pfam" id="PF04227">
    <property type="entry name" value="Indigoidine_A"/>
    <property type="match status" value="1"/>
</dbReference>
<keyword evidence="1 6" id="KW-0479">Metal-binding</keyword>